<accession>A0A0J1H9G1</accession>
<dbReference type="Gene3D" id="2.40.160.40">
    <property type="entry name" value="monomeric porin ompg"/>
    <property type="match status" value="1"/>
</dbReference>
<dbReference type="STRING" id="320778.ABT57_16180"/>
<dbReference type="GO" id="GO:0015772">
    <property type="term" value="P:oligosaccharide transport"/>
    <property type="evidence" value="ECO:0007669"/>
    <property type="project" value="TreeGrafter"/>
</dbReference>
<name>A0A0J1H9G1_9GAMM</name>
<dbReference type="PATRIC" id="fig|320778.3.peg.3515"/>
<dbReference type="RefSeq" id="WP_047886204.1">
    <property type="nucleotide sequence ID" value="NZ_CP071326.1"/>
</dbReference>
<dbReference type="OrthoDB" id="5817226at2"/>
<evidence type="ECO:0000313" key="3">
    <source>
        <dbReference type="EMBL" id="KLV08316.1"/>
    </source>
</evidence>
<evidence type="ECO:0000256" key="1">
    <source>
        <dbReference type="ARBA" id="ARBA00022729"/>
    </source>
</evidence>
<dbReference type="GO" id="GO:0015288">
    <property type="term" value="F:porin activity"/>
    <property type="evidence" value="ECO:0007669"/>
    <property type="project" value="TreeGrafter"/>
</dbReference>
<dbReference type="GO" id="GO:0009279">
    <property type="term" value="C:cell outer membrane"/>
    <property type="evidence" value="ECO:0007669"/>
    <property type="project" value="TreeGrafter"/>
</dbReference>
<evidence type="ECO:0000313" key="4">
    <source>
        <dbReference type="Proteomes" id="UP000035909"/>
    </source>
</evidence>
<reference evidence="3 4" key="1">
    <citation type="submission" date="2015-05" db="EMBL/GenBank/DDBJ databases">
        <title>Photobacterium galathea sp. nov.</title>
        <authorList>
            <person name="Machado H."/>
            <person name="Gram L."/>
        </authorList>
    </citation>
    <scope>NUCLEOTIDE SEQUENCE [LARGE SCALE GENOMIC DNA]</scope>
    <source>
        <strain evidence="3 4">DSM 22954</strain>
    </source>
</reference>
<dbReference type="PANTHER" id="PTHR38105:SF5">
    <property type="entry name" value="OUTER MEMBRANE PROTEIN"/>
    <property type="match status" value="1"/>
</dbReference>
<dbReference type="Proteomes" id="UP000035909">
    <property type="component" value="Unassembled WGS sequence"/>
</dbReference>
<feature type="signal peptide" evidence="2">
    <location>
        <begin position="1"/>
        <end position="21"/>
    </location>
</feature>
<dbReference type="SUPFAM" id="SSF56935">
    <property type="entry name" value="Porins"/>
    <property type="match status" value="1"/>
</dbReference>
<dbReference type="Pfam" id="PF06178">
    <property type="entry name" value="KdgM"/>
    <property type="match status" value="1"/>
</dbReference>
<organism evidence="3 4">
    <name type="scientific">Photobacterium ganghwense</name>
    <dbReference type="NCBI Taxonomy" id="320778"/>
    <lineage>
        <taxon>Bacteria</taxon>
        <taxon>Pseudomonadati</taxon>
        <taxon>Pseudomonadota</taxon>
        <taxon>Gammaproteobacteria</taxon>
        <taxon>Vibrionales</taxon>
        <taxon>Vibrionaceae</taxon>
        <taxon>Photobacterium</taxon>
    </lineage>
</organism>
<dbReference type="EMBL" id="LDOU01000015">
    <property type="protein sequence ID" value="KLV08316.1"/>
    <property type="molecule type" value="Genomic_DNA"/>
</dbReference>
<keyword evidence="1 2" id="KW-0732">Signal</keyword>
<dbReference type="InterPro" id="IPR053713">
    <property type="entry name" value="Bact_OM_Channel_sf"/>
</dbReference>
<feature type="chain" id="PRO_5005252736" evidence="2">
    <location>
        <begin position="22"/>
        <end position="231"/>
    </location>
</feature>
<evidence type="ECO:0000256" key="2">
    <source>
        <dbReference type="SAM" id="SignalP"/>
    </source>
</evidence>
<protein>
    <submittedName>
        <fullName evidence="3">Porin</fullName>
    </submittedName>
</protein>
<proteinExistence type="predicted"/>
<sequence length="231" mass="26634">MKFRIIPLAVLFALGTSSAFAAQLNLRHEYAPDRDGDEHRDRIAISHRFENQIGFSVEAKWGSKEGGSFLENDDVVSKGHEVGVSYNYKVNDKFSLQPAFQIDSNSSSSTYKFNLRGGYQVTKEWDVAARYRYGYKNTDNSHYNQVNLYTNYKFDWGKLGVDLEYKDLQGDTGGWKDKGTDHLFSFVGEYTKLQSGWVPFGEIAFITYDKDKDGYKDDYIPRYRVGLKYNF</sequence>
<keyword evidence="4" id="KW-1185">Reference proteome</keyword>
<dbReference type="PANTHER" id="PTHR38105">
    <property type="entry name" value="OUTER MEMBRANE PROTEIN-RELATED-RELATED"/>
    <property type="match status" value="1"/>
</dbReference>
<dbReference type="InterPro" id="IPR009331">
    <property type="entry name" value="Oligogalacturonate-sp_porin"/>
</dbReference>
<dbReference type="AlphaFoldDB" id="A0A0J1H9G1"/>
<gene>
    <name evidence="3" type="ORF">ABT57_16180</name>
</gene>
<comment type="caution">
    <text evidence="3">The sequence shown here is derived from an EMBL/GenBank/DDBJ whole genome shotgun (WGS) entry which is preliminary data.</text>
</comment>